<dbReference type="PROSITE" id="PS51318">
    <property type="entry name" value="TAT"/>
    <property type="match status" value="1"/>
</dbReference>
<dbReference type="OrthoDB" id="7820at2157"/>
<dbReference type="Pfam" id="PF13531">
    <property type="entry name" value="SBP_bac_11"/>
    <property type="match status" value="1"/>
</dbReference>
<dbReference type="GO" id="GO:0030973">
    <property type="term" value="F:molybdate ion binding"/>
    <property type="evidence" value="ECO:0007669"/>
    <property type="project" value="TreeGrafter"/>
</dbReference>
<keyword evidence="3" id="KW-1185">Reference proteome</keyword>
<dbReference type="InterPro" id="IPR050682">
    <property type="entry name" value="ModA/WtpA"/>
</dbReference>
<dbReference type="PANTHER" id="PTHR30632">
    <property type="entry name" value="MOLYBDATE-BINDING PERIPLASMIC PROTEIN"/>
    <property type="match status" value="1"/>
</dbReference>
<sequence>MERDGDGVRTPRASRRSLLVAASGAVAGAVGASGCLASADRIQVLAAASLAVALEEHLGPDFEAEHGVRFDGEYHGTNAILQMVETERKRPDVVLGVDVALLRERLYPDHANWDVEFASNEVGVVYEPSTELGTRLEAGEPWYDVLSDAEKGAVGIGDPDRSPVGYRAVHLFELAERGHEIEGFRETMVDRASVDGGDGQLLGGVEAGNRACAICYRSMAVDRDLPFYRLSDGYNFGNPERASEYERASYTTADGHVVHGSPVVYNGTVLSHADRPAEAERFVSFLLERTAPFEHCGLRVPDELPRTRGRVPGEVHQ</sequence>
<dbReference type="Gene3D" id="3.40.190.10">
    <property type="entry name" value="Periplasmic binding protein-like II"/>
    <property type="match status" value="3"/>
</dbReference>
<dbReference type="CDD" id="cd13540">
    <property type="entry name" value="PBP2_ModA_WtpA"/>
    <property type="match status" value="1"/>
</dbReference>
<dbReference type="EMBL" id="REFZ01000007">
    <property type="protein sequence ID" value="RQH00007.1"/>
    <property type="molecule type" value="Genomic_DNA"/>
</dbReference>
<dbReference type="PROSITE" id="PS51257">
    <property type="entry name" value="PROKAR_LIPOPROTEIN"/>
    <property type="match status" value="1"/>
</dbReference>
<dbReference type="Proteomes" id="UP000281431">
    <property type="component" value="Unassembled WGS sequence"/>
</dbReference>
<evidence type="ECO:0000313" key="3">
    <source>
        <dbReference type="Proteomes" id="UP000281431"/>
    </source>
</evidence>
<protein>
    <submittedName>
        <fullName evidence="2">Sulfate ABC transporter substrate-binding protein</fullName>
    </submittedName>
</protein>
<dbReference type="AlphaFoldDB" id="A0A3N6MY63"/>
<evidence type="ECO:0000256" key="1">
    <source>
        <dbReference type="ARBA" id="ARBA00009438"/>
    </source>
</evidence>
<comment type="similarity">
    <text evidence="1">Belongs to the bacterial solute-binding protein 1 family. WtpA subfamily.</text>
</comment>
<organism evidence="2 3">
    <name type="scientific">Natrarchaeobius chitinivorans</name>
    <dbReference type="NCBI Taxonomy" id="1679083"/>
    <lineage>
        <taxon>Archaea</taxon>
        <taxon>Methanobacteriati</taxon>
        <taxon>Methanobacteriota</taxon>
        <taxon>Stenosarchaea group</taxon>
        <taxon>Halobacteria</taxon>
        <taxon>Halobacteriales</taxon>
        <taxon>Natrialbaceae</taxon>
        <taxon>Natrarchaeobius</taxon>
    </lineage>
</organism>
<name>A0A3N6MY63_NATCH</name>
<evidence type="ECO:0000313" key="2">
    <source>
        <dbReference type="EMBL" id="RQH00007.1"/>
    </source>
</evidence>
<dbReference type="InterPro" id="IPR006311">
    <property type="entry name" value="TAT_signal"/>
</dbReference>
<proteinExistence type="inferred from homology"/>
<dbReference type="PANTHER" id="PTHR30632:SF16">
    <property type="entry name" value="MOLYBDATE_TUNGSTATE-BINDING PROTEIN WTPA"/>
    <property type="match status" value="1"/>
</dbReference>
<gene>
    <name evidence="2" type="ORF">EA472_12360</name>
</gene>
<dbReference type="GO" id="GO:0015689">
    <property type="term" value="P:molybdate ion transport"/>
    <property type="evidence" value="ECO:0007669"/>
    <property type="project" value="TreeGrafter"/>
</dbReference>
<dbReference type="SUPFAM" id="SSF53850">
    <property type="entry name" value="Periplasmic binding protein-like II"/>
    <property type="match status" value="1"/>
</dbReference>
<reference evidence="2 3" key="1">
    <citation type="submission" date="2018-10" db="EMBL/GenBank/DDBJ databases">
        <title>Natrarchaeobius chitinivorans gen. nov., sp. nov., and Natrarchaeobius haloalkaliphilus sp. nov., alkaliphilic, chitin-utilizing haloarchaea from hypersaline alkaline lakes.</title>
        <authorList>
            <person name="Sorokin D.Y."/>
            <person name="Elcheninov A.G."/>
            <person name="Kostrikina N.A."/>
            <person name="Bale N.J."/>
            <person name="Sinninghe Damste J.S."/>
            <person name="Khijniak T.V."/>
            <person name="Kublanov I.V."/>
            <person name="Toshchakov S.V."/>
        </authorList>
    </citation>
    <scope>NUCLEOTIDE SEQUENCE [LARGE SCALE GENOMIC DNA]</scope>
    <source>
        <strain evidence="2 3">AArcht7</strain>
    </source>
</reference>
<comment type="caution">
    <text evidence="2">The sequence shown here is derived from an EMBL/GenBank/DDBJ whole genome shotgun (WGS) entry which is preliminary data.</text>
</comment>
<accession>A0A3N6MY63</accession>